<dbReference type="InterPro" id="IPR050796">
    <property type="entry name" value="SCF_F-box_component"/>
</dbReference>
<dbReference type="Proteomes" id="UP001293593">
    <property type="component" value="Unassembled WGS sequence"/>
</dbReference>
<dbReference type="InterPro" id="IPR001810">
    <property type="entry name" value="F-box_dom"/>
</dbReference>
<dbReference type="SMART" id="SM00256">
    <property type="entry name" value="FBOX"/>
    <property type="match status" value="1"/>
</dbReference>
<gene>
    <name evidence="2" type="ORF">QN277_023107</name>
</gene>
<dbReference type="EMBL" id="JAWXYG010000006">
    <property type="protein sequence ID" value="KAK4270018.1"/>
    <property type="molecule type" value="Genomic_DNA"/>
</dbReference>
<name>A0AAE1JI77_9FABA</name>
<dbReference type="InterPro" id="IPR036047">
    <property type="entry name" value="F-box-like_dom_sf"/>
</dbReference>
<feature type="domain" description="F-box" evidence="1">
    <location>
        <begin position="71"/>
        <end position="118"/>
    </location>
</feature>
<dbReference type="Gene3D" id="1.20.1280.50">
    <property type="match status" value="1"/>
</dbReference>
<reference evidence="2" key="1">
    <citation type="submission" date="2023-10" db="EMBL/GenBank/DDBJ databases">
        <title>Chromosome-level genome of the transformable northern wattle, Acacia crassicarpa.</title>
        <authorList>
            <person name="Massaro I."/>
            <person name="Sinha N.R."/>
            <person name="Poethig S."/>
            <person name="Leichty A.R."/>
        </authorList>
    </citation>
    <scope>NUCLEOTIDE SEQUENCE</scope>
    <source>
        <strain evidence="2">Acra3RX</strain>
        <tissue evidence="2">Leaf</tissue>
    </source>
</reference>
<evidence type="ECO:0000313" key="2">
    <source>
        <dbReference type="EMBL" id="KAK4270018.1"/>
    </source>
</evidence>
<protein>
    <recommendedName>
        <fullName evidence="1">F-box domain-containing protein</fullName>
    </recommendedName>
</protein>
<dbReference type="NCBIfam" id="TIGR01640">
    <property type="entry name" value="F_box_assoc_1"/>
    <property type="match status" value="1"/>
</dbReference>
<dbReference type="Pfam" id="PF07734">
    <property type="entry name" value="FBA_1"/>
    <property type="match status" value="1"/>
</dbReference>
<sequence>MLRRKEERKRRSSFTAIDNLDQEAPKWNSKFCTKSKGGLCECTKSKQKRAQPNTFVRQGNICINQKQQLHSNMSNHLPLEIVEEILHRLPVKSIVKCTSVCKAWNSLITRQTFIYDHLNRTIQAPNHNSSLFFQFRKRRSPNDPPSLHQEETYSLYSINQQTDQFSVERFPLSHLFEPYRYTLFVGACNGLVCSADHSPLESATTIIWNPSLRKYIVLPKPITTCKDIWRGRYYLVRNVDPKYDVFFGFGFDSRNNDYKVVRLMNDRSTQDTPHVEVYSLASHIWRSISVTVPQFFLCNRQWYRPWLSSLFLNGTFHWIVCRYIEGGSGMYYKFILSFDVIQETFRELTLPQQQSNEKAVISRLLPVEGSHSLAVVNHVNMRRRNQRVFCIWVMKDYGITNSWTEIFRLDSGLYGGILAVLALTNSGKVVLILNGGAIVLVDPIKESVEPVGLAKMSEFFVSSFVESLLLLNKEPDVLSF</sequence>
<dbReference type="CDD" id="cd22157">
    <property type="entry name" value="F-box_AtFBW1-like"/>
    <property type="match status" value="1"/>
</dbReference>
<dbReference type="AlphaFoldDB" id="A0AAE1JI77"/>
<organism evidence="2 3">
    <name type="scientific">Acacia crassicarpa</name>
    <name type="common">northern wattle</name>
    <dbReference type="NCBI Taxonomy" id="499986"/>
    <lineage>
        <taxon>Eukaryota</taxon>
        <taxon>Viridiplantae</taxon>
        <taxon>Streptophyta</taxon>
        <taxon>Embryophyta</taxon>
        <taxon>Tracheophyta</taxon>
        <taxon>Spermatophyta</taxon>
        <taxon>Magnoliopsida</taxon>
        <taxon>eudicotyledons</taxon>
        <taxon>Gunneridae</taxon>
        <taxon>Pentapetalae</taxon>
        <taxon>rosids</taxon>
        <taxon>fabids</taxon>
        <taxon>Fabales</taxon>
        <taxon>Fabaceae</taxon>
        <taxon>Caesalpinioideae</taxon>
        <taxon>mimosoid clade</taxon>
        <taxon>Acacieae</taxon>
        <taxon>Acacia</taxon>
    </lineage>
</organism>
<dbReference type="PANTHER" id="PTHR31672:SF10">
    <property type="entry name" value="F-BOX DOMAIN-CONTAINING PROTEIN"/>
    <property type="match status" value="1"/>
</dbReference>
<dbReference type="InterPro" id="IPR006527">
    <property type="entry name" value="F-box-assoc_dom_typ1"/>
</dbReference>
<dbReference type="Pfam" id="PF00646">
    <property type="entry name" value="F-box"/>
    <property type="match status" value="1"/>
</dbReference>
<dbReference type="SUPFAM" id="SSF81383">
    <property type="entry name" value="F-box domain"/>
    <property type="match status" value="1"/>
</dbReference>
<accession>A0AAE1JI77</accession>
<proteinExistence type="predicted"/>
<keyword evidence="3" id="KW-1185">Reference proteome</keyword>
<dbReference type="InterPro" id="IPR017451">
    <property type="entry name" value="F-box-assoc_interact_dom"/>
</dbReference>
<comment type="caution">
    <text evidence="2">The sequence shown here is derived from an EMBL/GenBank/DDBJ whole genome shotgun (WGS) entry which is preliminary data.</text>
</comment>
<dbReference type="PANTHER" id="PTHR31672">
    <property type="entry name" value="BNACNNG10540D PROTEIN"/>
    <property type="match status" value="1"/>
</dbReference>
<evidence type="ECO:0000259" key="1">
    <source>
        <dbReference type="PROSITE" id="PS50181"/>
    </source>
</evidence>
<dbReference type="PROSITE" id="PS50181">
    <property type="entry name" value="FBOX"/>
    <property type="match status" value="1"/>
</dbReference>
<evidence type="ECO:0000313" key="3">
    <source>
        <dbReference type="Proteomes" id="UP001293593"/>
    </source>
</evidence>